<name>A0A1Y6CHQ4_9PROT</name>
<sequence>MLKQLIDFQDVVTLMPNSGIQMLDFGLDLARPAVARLSRSFWPEVRSELDSDGRRIVRLHPLEEREEGLVWISEQAPGGRVVPEDEVAAYRAANALSVFSGEWLPMPFLRRRLSEDGSGEAYDYGPAGWCRGRVATLAEPDGQGNSHRVTLAFDTTLGPAKQKDAPYLAPEPRDSSDPVEFQLACDPLKIGFFVEAEPVRRWLRDAYLRCLSRLRGRGYREDDIEPGEFWGQYLVLLEAIAAGCRPPRIKLLDTVTDPEHAEPIGVDLVIDVGNSRTCGILIERGRGRDQIDLSQVARLELRDLTRPEFVYSEPFETWIEFSPAQFGSPAHARRVSRKNAFWWPSLVRVGPEATWLAAQSDGTEGITGLSSPKRYLWDVAARPQPWSNTRGLTPRGEDPPEIKGPMVAQLTEQGDSVASGLGTVGTSPRYSRSSLYTLMLVELLSHALVQINSPALRSQRTNRNVPRRLDNVIMTLPSATSLAEQKLLRRRAESACQLIWKIMGWAADDPLHRKPTVKMDWDEATCTHLVYLHNEINHKYQGEPAELFGLIGQGRRGDFGGPALRVASIDIGGGTTDLMVIQHEVEGRRIVHPRQMFREGFRLAGDDLVKVVIEDCVLPRFADALRASGLANPAELLTDLFGGDRDVMSQQDRTLRATFVNQVFTPIAVSLLNLYESTDDRRTAAPETRRVSELIRAEHWPQPHVVAYLEGEARRRGATDFSLYDLAIVMDPAEMANVTLSVLGTMLDDLCDVVRFYGCDLLLLSGRPSRLPVVRERLHSQLPLPPHHVIAMHRYQVGPWYPFRASNYRISDPKTTAAVGAMLCLACEGRMEGFYMKSSELRMHSTARYIGMMNQRGEITDDNVLLENIDLETGRGVVGFDLTMEGPTFIGFRQLPIARWRTTPLYYVSYRNPERAARTLQPPIKVRFERQTVDDNEAVLEDFKQVDATDALGTVCTNQIIFRLQTLKTEQGAEAGYWLDSGILRTPHQG</sequence>
<dbReference type="SUPFAM" id="SSF53067">
    <property type="entry name" value="Actin-like ATPase domain"/>
    <property type="match status" value="1"/>
</dbReference>
<organism evidence="1 2">
    <name type="scientific">Tistlia consotensis USBA 355</name>
    <dbReference type="NCBI Taxonomy" id="560819"/>
    <lineage>
        <taxon>Bacteria</taxon>
        <taxon>Pseudomonadati</taxon>
        <taxon>Pseudomonadota</taxon>
        <taxon>Alphaproteobacteria</taxon>
        <taxon>Rhodospirillales</taxon>
        <taxon>Rhodovibrionaceae</taxon>
        <taxon>Tistlia</taxon>
    </lineage>
</organism>
<protein>
    <recommendedName>
        <fullName evidence="3">Virulence factor SrfB</fullName>
    </recommendedName>
</protein>
<gene>
    <name evidence="1" type="ORF">SAMN05428998_12686</name>
</gene>
<dbReference type="InterPro" id="IPR009216">
    <property type="entry name" value="Virulence_factor_SrfB"/>
</dbReference>
<accession>A0A1Y6CHQ4</accession>
<dbReference type="Proteomes" id="UP000192917">
    <property type="component" value="Unassembled WGS sequence"/>
</dbReference>
<dbReference type="RefSeq" id="WP_159460315.1">
    <property type="nucleotide sequence ID" value="NZ_FWZX01000026.1"/>
</dbReference>
<dbReference type="Pfam" id="PF07520">
    <property type="entry name" value="SrfB"/>
    <property type="match status" value="1"/>
</dbReference>
<dbReference type="InterPro" id="IPR043129">
    <property type="entry name" value="ATPase_NBD"/>
</dbReference>
<keyword evidence="2" id="KW-1185">Reference proteome</keyword>
<evidence type="ECO:0000313" key="2">
    <source>
        <dbReference type="Proteomes" id="UP000192917"/>
    </source>
</evidence>
<dbReference type="PIRSF" id="PIRSF034585">
    <property type="entry name" value="SrfB"/>
    <property type="match status" value="1"/>
</dbReference>
<dbReference type="EMBL" id="FWZX01000026">
    <property type="protein sequence ID" value="SMF66232.1"/>
    <property type="molecule type" value="Genomic_DNA"/>
</dbReference>
<evidence type="ECO:0000313" key="1">
    <source>
        <dbReference type="EMBL" id="SMF66232.1"/>
    </source>
</evidence>
<evidence type="ECO:0008006" key="3">
    <source>
        <dbReference type="Google" id="ProtNLM"/>
    </source>
</evidence>
<proteinExistence type="predicted"/>
<dbReference type="AlphaFoldDB" id="A0A1Y6CHQ4"/>
<dbReference type="STRING" id="560819.SAMN05428998_12686"/>
<reference evidence="1 2" key="1">
    <citation type="submission" date="2017-04" db="EMBL/GenBank/DDBJ databases">
        <authorList>
            <person name="Afonso C.L."/>
            <person name="Miller P.J."/>
            <person name="Scott M.A."/>
            <person name="Spackman E."/>
            <person name="Goraichik I."/>
            <person name="Dimitrov K.M."/>
            <person name="Suarez D.L."/>
            <person name="Swayne D.E."/>
        </authorList>
    </citation>
    <scope>NUCLEOTIDE SEQUENCE [LARGE SCALE GENOMIC DNA]</scope>
    <source>
        <strain evidence="1 2">USBA 355</strain>
    </source>
</reference>